<dbReference type="EMBL" id="LT838272">
    <property type="protein sequence ID" value="SMB89027.1"/>
    <property type="molecule type" value="Genomic_DNA"/>
</dbReference>
<keyword evidence="1" id="KW-1133">Transmembrane helix</keyword>
<dbReference type="PROSITE" id="PS51183">
    <property type="entry name" value="JMJN"/>
    <property type="match status" value="1"/>
</dbReference>
<gene>
    <name evidence="3" type="ORF">SAMN00808754_0099</name>
</gene>
<dbReference type="InterPro" id="IPR003349">
    <property type="entry name" value="JmjN"/>
</dbReference>
<dbReference type="STRING" id="698762.SAMN00808754_0099"/>
<dbReference type="InterPro" id="IPR039568">
    <property type="entry name" value="Peptidase_MA-like_dom"/>
</dbReference>
<proteinExistence type="predicted"/>
<keyword evidence="4" id="KW-1185">Reference proteome</keyword>
<evidence type="ECO:0000256" key="1">
    <source>
        <dbReference type="SAM" id="Phobius"/>
    </source>
</evidence>
<dbReference type="RefSeq" id="WP_084663013.1">
    <property type="nucleotide sequence ID" value="NZ_LT838272.1"/>
</dbReference>
<keyword evidence="1" id="KW-0472">Membrane</keyword>
<keyword evidence="1" id="KW-0812">Transmembrane</keyword>
<feature type="transmembrane region" description="Helical" evidence="1">
    <location>
        <begin position="7"/>
        <end position="24"/>
    </location>
</feature>
<evidence type="ECO:0000259" key="2">
    <source>
        <dbReference type="PROSITE" id="PS51183"/>
    </source>
</evidence>
<organism evidence="3 4">
    <name type="scientific">Thermanaeromonas toyohensis ToBE</name>
    <dbReference type="NCBI Taxonomy" id="698762"/>
    <lineage>
        <taxon>Bacteria</taxon>
        <taxon>Bacillati</taxon>
        <taxon>Bacillota</taxon>
        <taxon>Clostridia</taxon>
        <taxon>Neomoorellales</taxon>
        <taxon>Neomoorellaceae</taxon>
        <taxon>Thermanaeromonas</taxon>
    </lineage>
</organism>
<dbReference type="OrthoDB" id="9787613at2"/>
<evidence type="ECO:0000313" key="3">
    <source>
        <dbReference type="EMBL" id="SMB89027.1"/>
    </source>
</evidence>
<dbReference type="AlphaFoldDB" id="A0A1W1V6I3"/>
<accession>A0A1W1V6I3</accession>
<reference evidence="3 4" key="1">
    <citation type="submission" date="2017-04" db="EMBL/GenBank/DDBJ databases">
        <authorList>
            <person name="Afonso C.L."/>
            <person name="Miller P.J."/>
            <person name="Scott M.A."/>
            <person name="Spackman E."/>
            <person name="Goraichik I."/>
            <person name="Dimitrov K.M."/>
            <person name="Suarez D.L."/>
            <person name="Swayne D.E."/>
        </authorList>
    </citation>
    <scope>NUCLEOTIDE SEQUENCE [LARGE SCALE GENOMIC DNA]</scope>
    <source>
        <strain evidence="3 4">ToBE</strain>
    </source>
</reference>
<protein>
    <recommendedName>
        <fullName evidence="2">JmjN domain-containing protein</fullName>
    </recommendedName>
</protein>
<sequence length="281" mass="31985">MVYLERIAVGTICVAVLILATWGFPRLYGALPILTYKPLNTLARYYTEWQTRGWLVSESQHFRAKYLAPDVGIVDLVLDAAEEQYYPTTTLLGFQDSGKTLILIYPDRQSLAQPFGWANNEEAMGVYWAGVIRIVSPRDWVQPAEEFEIAFKTQGPVVHELAHLLVDRLAKGNYPRWLTEGIAQQVEKQITGYELPGPEPEEILAWYSLEEMDKSFDRLPDQTLAYRQSMIMVGRLLEKIGWEGIREILKLLGSGRSLEEALYLVAGMRVEELLPSFTLSP</sequence>
<dbReference type="Proteomes" id="UP000192569">
    <property type="component" value="Chromosome I"/>
</dbReference>
<dbReference type="Pfam" id="PF13485">
    <property type="entry name" value="Peptidase_MA_2"/>
    <property type="match status" value="1"/>
</dbReference>
<feature type="domain" description="JmjN" evidence="2">
    <location>
        <begin position="101"/>
        <end position="143"/>
    </location>
</feature>
<evidence type="ECO:0000313" key="4">
    <source>
        <dbReference type="Proteomes" id="UP000192569"/>
    </source>
</evidence>
<name>A0A1W1V6I3_9FIRM</name>